<name>A0AA87ZFF5_FICCA</name>
<evidence type="ECO:0000256" key="6">
    <source>
        <dbReference type="ARBA" id="ARBA00023242"/>
    </source>
</evidence>
<keyword evidence="5" id="KW-0804">Transcription</keyword>
<protein>
    <submittedName>
        <fullName evidence="10">Uncharacterized protein</fullName>
    </submittedName>
</protein>
<feature type="domain" description="Myb-like" evidence="8">
    <location>
        <begin position="1"/>
        <end position="30"/>
    </location>
</feature>
<dbReference type="InterPro" id="IPR009057">
    <property type="entry name" value="Homeodomain-like_sf"/>
</dbReference>
<comment type="caution">
    <text evidence="10">The sequence shown here is derived from an EMBL/GenBank/DDBJ whole genome shotgun (WGS) entry which is preliminary data.</text>
</comment>
<dbReference type="Pfam" id="PF00249">
    <property type="entry name" value="Myb_DNA-binding"/>
    <property type="match status" value="1"/>
</dbReference>
<dbReference type="InterPro" id="IPR017930">
    <property type="entry name" value="Myb_dom"/>
</dbReference>
<evidence type="ECO:0000256" key="7">
    <source>
        <dbReference type="SAM" id="MobiDB-lite"/>
    </source>
</evidence>
<organism evidence="10 11">
    <name type="scientific">Ficus carica</name>
    <name type="common">Common fig</name>
    <dbReference type="NCBI Taxonomy" id="3494"/>
    <lineage>
        <taxon>Eukaryota</taxon>
        <taxon>Viridiplantae</taxon>
        <taxon>Streptophyta</taxon>
        <taxon>Embryophyta</taxon>
        <taxon>Tracheophyta</taxon>
        <taxon>Spermatophyta</taxon>
        <taxon>Magnoliopsida</taxon>
        <taxon>eudicotyledons</taxon>
        <taxon>Gunneridae</taxon>
        <taxon>Pentapetalae</taxon>
        <taxon>rosids</taxon>
        <taxon>fabids</taxon>
        <taxon>Rosales</taxon>
        <taxon>Moraceae</taxon>
        <taxon>Ficeae</taxon>
        <taxon>Ficus</taxon>
    </lineage>
</organism>
<dbReference type="EMBL" id="BTGU01000005">
    <property type="protein sequence ID" value="GMN35939.1"/>
    <property type="molecule type" value="Genomic_DNA"/>
</dbReference>
<evidence type="ECO:0000259" key="9">
    <source>
        <dbReference type="PROSITE" id="PS51294"/>
    </source>
</evidence>
<feature type="compositionally biased region" description="Polar residues" evidence="7">
    <location>
        <begin position="56"/>
        <end position="66"/>
    </location>
</feature>
<keyword evidence="3" id="KW-0805">Transcription regulation</keyword>
<proteinExistence type="predicted"/>
<evidence type="ECO:0000259" key="8">
    <source>
        <dbReference type="PROSITE" id="PS50090"/>
    </source>
</evidence>
<dbReference type="Gene3D" id="1.10.10.60">
    <property type="entry name" value="Homeodomain-like"/>
    <property type="match status" value="1"/>
</dbReference>
<dbReference type="PANTHER" id="PTHR48000">
    <property type="entry name" value="OS09G0431300 PROTEIN"/>
    <property type="match status" value="1"/>
</dbReference>
<evidence type="ECO:0000256" key="1">
    <source>
        <dbReference type="ARBA" id="ARBA00004123"/>
    </source>
</evidence>
<comment type="subcellular location">
    <subcellularLocation>
        <location evidence="1">Nucleus</location>
    </subcellularLocation>
</comment>
<gene>
    <name evidence="10" type="ORF">TIFTF001_005636</name>
</gene>
<evidence type="ECO:0000256" key="2">
    <source>
        <dbReference type="ARBA" id="ARBA00022737"/>
    </source>
</evidence>
<dbReference type="SUPFAM" id="SSF46689">
    <property type="entry name" value="Homeodomain-like"/>
    <property type="match status" value="1"/>
</dbReference>
<sequence length="229" mass="24931">MHVMVRWSVIASQLPGRTDNDVKNYWNTKLKKKLFSGKISLTINSTSTTNVQLIPSTNNTATTLPGSNPPSEVPDQPPNSCVSLKAETFDSSFPNSETQNSATLRMLTDTDNIIPGLTFYDHQRLGSQYDPNYLYYNNNYPRVIDFSANPEGSSVADSSLILADTGQNGSALMDFGFGLPYDVMDGVSFEGKAGCHDQVAPTCCISLSDLGCVEIRPPDGLNQSIVNNF</sequence>
<dbReference type="GO" id="GO:0003677">
    <property type="term" value="F:DNA binding"/>
    <property type="evidence" value="ECO:0007669"/>
    <property type="project" value="UniProtKB-KW"/>
</dbReference>
<dbReference type="PANTHER" id="PTHR48000:SF46">
    <property type="entry name" value="TRANSCRIPTION FACTOR MYB36"/>
    <property type="match status" value="1"/>
</dbReference>
<dbReference type="Proteomes" id="UP001187192">
    <property type="component" value="Unassembled WGS sequence"/>
</dbReference>
<keyword evidence="11" id="KW-1185">Reference proteome</keyword>
<evidence type="ECO:0000313" key="11">
    <source>
        <dbReference type="Proteomes" id="UP001187192"/>
    </source>
</evidence>
<evidence type="ECO:0000256" key="4">
    <source>
        <dbReference type="ARBA" id="ARBA00023125"/>
    </source>
</evidence>
<dbReference type="CDD" id="cd00167">
    <property type="entry name" value="SANT"/>
    <property type="match status" value="1"/>
</dbReference>
<dbReference type="InterPro" id="IPR001005">
    <property type="entry name" value="SANT/Myb"/>
</dbReference>
<keyword evidence="2" id="KW-0677">Repeat</keyword>
<feature type="region of interest" description="Disordered" evidence="7">
    <location>
        <begin position="56"/>
        <end position="79"/>
    </location>
</feature>
<dbReference type="GO" id="GO:0005634">
    <property type="term" value="C:nucleus"/>
    <property type="evidence" value="ECO:0007669"/>
    <property type="project" value="UniProtKB-SubCell"/>
</dbReference>
<dbReference type="PROSITE" id="PS51294">
    <property type="entry name" value="HTH_MYB"/>
    <property type="match status" value="1"/>
</dbReference>
<evidence type="ECO:0000256" key="5">
    <source>
        <dbReference type="ARBA" id="ARBA00023163"/>
    </source>
</evidence>
<dbReference type="AlphaFoldDB" id="A0AA87ZFF5"/>
<evidence type="ECO:0000313" key="10">
    <source>
        <dbReference type="EMBL" id="GMN35939.1"/>
    </source>
</evidence>
<dbReference type="PROSITE" id="PS50090">
    <property type="entry name" value="MYB_LIKE"/>
    <property type="match status" value="1"/>
</dbReference>
<accession>A0AA87ZFF5</accession>
<feature type="domain" description="HTH myb-type" evidence="9">
    <location>
        <begin position="1"/>
        <end position="34"/>
    </location>
</feature>
<reference evidence="10" key="1">
    <citation type="submission" date="2023-07" db="EMBL/GenBank/DDBJ databases">
        <title>draft genome sequence of fig (Ficus carica).</title>
        <authorList>
            <person name="Takahashi T."/>
            <person name="Nishimura K."/>
        </authorList>
    </citation>
    <scope>NUCLEOTIDE SEQUENCE</scope>
</reference>
<feature type="compositionally biased region" description="Pro residues" evidence="7">
    <location>
        <begin position="67"/>
        <end position="77"/>
    </location>
</feature>
<keyword evidence="6" id="KW-0539">Nucleus</keyword>
<keyword evidence="4" id="KW-0238">DNA-binding</keyword>
<evidence type="ECO:0000256" key="3">
    <source>
        <dbReference type="ARBA" id="ARBA00023015"/>
    </source>
</evidence>